<dbReference type="InterPro" id="IPR011990">
    <property type="entry name" value="TPR-like_helical_dom_sf"/>
</dbReference>
<reference evidence="3" key="1">
    <citation type="journal article" date="2019" name="Int. J. Syst. Evol. Microbiol.">
        <title>The Global Catalogue of Microorganisms (GCM) 10K type strain sequencing project: providing services to taxonomists for standard genome sequencing and annotation.</title>
        <authorList>
            <consortium name="The Broad Institute Genomics Platform"/>
            <consortium name="The Broad Institute Genome Sequencing Center for Infectious Disease"/>
            <person name="Wu L."/>
            <person name="Ma J."/>
        </authorList>
    </citation>
    <scope>NUCLEOTIDE SEQUENCE [LARGE SCALE GENOMIC DNA]</scope>
    <source>
        <strain evidence="3">KCTC 62192</strain>
    </source>
</reference>
<name>A0ABV7AM81_9RHOB</name>
<keyword evidence="1" id="KW-0732">Signal</keyword>
<sequence>MRTARWISRIACLALLLGTGAAAAADRPPAFDLTRYTRHSYVDEHAALVAALTADSQAAQAKARIELAAFYLAHAMLAEGRSVLAEVAPDTLAPADRARRGAIAAALQILAGQGVKADAPDSPLVAANAGWADYDLWLSLNAALSGDTAALRAHLSAGVARLDSYPRPVEAACLPRLLKAAIDSRQWSLAKAIAIRFDRFPDLKAQPVYNYLLGMAAEKVNRPKKAIEAYGKAARGLDLYAQKARLALVDMGLKSGQMPPRAARVLLEDSLSLWRGDKYELETLRRLAQVDRMLADWPAMLETLGRIVTLYPDSPDAGPARAQAHSLIAAYYKLGLAGKIPLSTFVTTHRRITPLFRLDEVFEKQAELFADRLFELGGTAMAAQEYGRIDDTLGVAADLSLWHVSADRRAGLKLKRAEALIRGGQFKPAAVVLAKVTAPDPGPRRDRLNALRAQVYAGSGEPERVIDTTVSEPSPGYLRLLAQAYWSKGDWGNATRRYQQLWHSYPDVFGGTDAINLLLAAYRAGDRATARKVVAKFPDLADSPQLQGERLLQTPASLEPLKRAAADARLQSAAEILDRLGKAKPGKAVSN</sequence>
<dbReference type="SUPFAM" id="SSF48452">
    <property type="entry name" value="TPR-like"/>
    <property type="match status" value="1"/>
</dbReference>
<dbReference type="Gene3D" id="1.25.40.10">
    <property type="entry name" value="Tetratricopeptide repeat domain"/>
    <property type="match status" value="1"/>
</dbReference>
<evidence type="ECO:0000256" key="1">
    <source>
        <dbReference type="SAM" id="SignalP"/>
    </source>
</evidence>
<dbReference type="Proteomes" id="UP001595443">
    <property type="component" value="Unassembled WGS sequence"/>
</dbReference>
<comment type="caution">
    <text evidence="2">The sequence shown here is derived from an EMBL/GenBank/DDBJ whole genome shotgun (WGS) entry which is preliminary data.</text>
</comment>
<feature type="signal peptide" evidence="1">
    <location>
        <begin position="1"/>
        <end position="24"/>
    </location>
</feature>
<gene>
    <name evidence="2" type="ORF">ACFOES_20600</name>
</gene>
<evidence type="ECO:0000313" key="2">
    <source>
        <dbReference type="EMBL" id="MFC2970504.1"/>
    </source>
</evidence>
<evidence type="ECO:0000313" key="3">
    <source>
        <dbReference type="Proteomes" id="UP001595443"/>
    </source>
</evidence>
<protein>
    <submittedName>
        <fullName evidence="2">Tetratricopeptide repeat protein</fullName>
    </submittedName>
</protein>
<dbReference type="EMBL" id="JBHRSK010000026">
    <property type="protein sequence ID" value="MFC2970504.1"/>
    <property type="molecule type" value="Genomic_DNA"/>
</dbReference>
<dbReference type="RefSeq" id="WP_377835526.1">
    <property type="nucleotide sequence ID" value="NZ_JBHRSK010000026.1"/>
</dbReference>
<feature type="chain" id="PRO_5047302709" evidence="1">
    <location>
        <begin position="25"/>
        <end position="591"/>
    </location>
</feature>
<proteinExistence type="predicted"/>
<organism evidence="2 3">
    <name type="scientific">Acidimangrovimonas pyrenivorans</name>
    <dbReference type="NCBI Taxonomy" id="2030798"/>
    <lineage>
        <taxon>Bacteria</taxon>
        <taxon>Pseudomonadati</taxon>
        <taxon>Pseudomonadota</taxon>
        <taxon>Alphaproteobacteria</taxon>
        <taxon>Rhodobacterales</taxon>
        <taxon>Paracoccaceae</taxon>
        <taxon>Acidimangrovimonas</taxon>
    </lineage>
</organism>
<keyword evidence="3" id="KW-1185">Reference proteome</keyword>
<accession>A0ABV7AM81</accession>